<evidence type="ECO:0000313" key="2">
    <source>
        <dbReference type="Proteomes" id="UP000242432"/>
    </source>
</evidence>
<protein>
    <recommendedName>
        <fullName evidence="3">Immunity protein 74</fullName>
    </recommendedName>
</protein>
<evidence type="ECO:0000313" key="1">
    <source>
        <dbReference type="EMBL" id="SKA60963.1"/>
    </source>
</evidence>
<dbReference type="Proteomes" id="UP000242432">
    <property type="component" value="Unassembled WGS sequence"/>
</dbReference>
<keyword evidence="2" id="KW-1185">Reference proteome</keyword>
<organism evidence="1 2">
    <name type="scientific">Succinivibrio dextrinosolvens DSM 3072</name>
    <dbReference type="NCBI Taxonomy" id="1123324"/>
    <lineage>
        <taxon>Bacteria</taxon>
        <taxon>Pseudomonadati</taxon>
        <taxon>Pseudomonadota</taxon>
        <taxon>Gammaproteobacteria</taxon>
        <taxon>Aeromonadales</taxon>
        <taxon>Succinivibrionaceae</taxon>
        <taxon>Succinivibrio</taxon>
    </lineage>
</organism>
<proteinExistence type="predicted"/>
<reference evidence="2" key="1">
    <citation type="submission" date="2017-02" db="EMBL/GenBank/DDBJ databases">
        <authorList>
            <person name="Varghese N."/>
            <person name="Submissions S."/>
        </authorList>
    </citation>
    <scope>NUCLEOTIDE SEQUENCE [LARGE SCALE GENOMIC DNA]</scope>
    <source>
        <strain evidence="2">DSM 3072</strain>
    </source>
</reference>
<dbReference type="RefSeq" id="WP_078928513.1">
    <property type="nucleotide sequence ID" value="NZ_FUXX01000012.1"/>
</dbReference>
<evidence type="ECO:0008006" key="3">
    <source>
        <dbReference type="Google" id="ProtNLM"/>
    </source>
</evidence>
<gene>
    <name evidence="1" type="ORF">SAMN02745213_00994</name>
</gene>
<name>A0A1T4V7S9_9GAMM</name>
<dbReference type="EMBL" id="FUXX01000012">
    <property type="protein sequence ID" value="SKA60963.1"/>
    <property type="molecule type" value="Genomic_DNA"/>
</dbReference>
<sequence>MKVLKITGTSSEMLVYLKDGSVLELEGEFTQGGFAAYISTMRLKGSDRALSEAEKEDYSREILEYNRNRGNKDFRIELYQD</sequence>
<accession>A0A1T4V7S9</accession>
<dbReference type="AlphaFoldDB" id="A0A1T4V7S9"/>